<comment type="caution">
    <text evidence="2">The sequence shown here is derived from an EMBL/GenBank/DDBJ whole genome shotgun (WGS) entry which is preliminary data.</text>
</comment>
<evidence type="ECO:0000313" key="3">
    <source>
        <dbReference type="Proteomes" id="UP001596045"/>
    </source>
</evidence>
<evidence type="ECO:0000313" key="2">
    <source>
        <dbReference type="EMBL" id="MFC5473797.1"/>
    </source>
</evidence>
<feature type="signal peptide" evidence="1">
    <location>
        <begin position="1"/>
        <end position="28"/>
    </location>
</feature>
<keyword evidence="3" id="KW-1185">Reference proteome</keyword>
<reference evidence="3" key="1">
    <citation type="journal article" date="2019" name="Int. J. Syst. Evol. Microbiol.">
        <title>The Global Catalogue of Microorganisms (GCM) 10K type strain sequencing project: providing services to taxonomists for standard genome sequencing and annotation.</title>
        <authorList>
            <consortium name="The Broad Institute Genomics Platform"/>
            <consortium name="The Broad Institute Genome Sequencing Center for Infectious Disease"/>
            <person name="Wu L."/>
            <person name="Ma J."/>
        </authorList>
    </citation>
    <scope>NUCLEOTIDE SEQUENCE [LARGE SCALE GENOMIC DNA]</scope>
    <source>
        <strain evidence="3">JCM 17066</strain>
    </source>
</reference>
<accession>A0ABW0MA25</accession>
<name>A0ABW0MA25_9BURK</name>
<sequence length="156" mass="16770">MSKSLFSAAGRWLGCLAWLVLIAQTSSANDLPEALKGIKQVKVLRGGMPSWLLSRQAVLGKPLDAMQSVRLSPAAIKSMIEQRRRKGSKGAPLAAVILVTAAGATPETLQRWREAAQPTPLLIYADTQDAYARQLTLQKAIWTAQAHGPKQLGCGL</sequence>
<dbReference type="EMBL" id="JBHSMT010000013">
    <property type="protein sequence ID" value="MFC5473797.1"/>
    <property type="molecule type" value="Genomic_DNA"/>
</dbReference>
<organism evidence="2 3">
    <name type="scientific">Paraherbaspirillum soli</name>
    <dbReference type="NCBI Taxonomy" id="631222"/>
    <lineage>
        <taxon>Bacteria</taxon>
        <taxon>Pseudomonadati</taxon>
        <taxon>Pseudomonadota</taxon>
        <taxon>Betaproteobacteria</taxon>
        <taxon>Burkholderiales</taxon>
        <taxon>Oxalobacteraceae</taxon>
        <taxon>Paraherbaspirillum</taxon>
    </lineage>
</organism>
<dbReference type="Proteomes" id="UP001596045">
    <property type="component" value="Unassembled WGS sequence"/>
</dbReference>
<proteinExistence type="predicted"/>
<evidence type="ECO:0000256" key="1">
    <source>
        <dbReference type="SAM" id="SignalP"/>
    </source>
</evidence>
<protein>
    <submittedName>
        <fullName evidence="2">Uncharacterized protein</fullName>
    </submittedName>
</protein>
<gene>
    <name evidence="2" type="ORF">ACFPM8_07480</name>
</gene>
<feature type="chain" id="PRO_5045378081" evidence="1">
    <location>
        <begin position="29"/>
        <end position="156"/>
    </location>
</feature>
<dbReference type="RefSeq" id="WP_378996640.1">
    <property type="nucleotide sequence ID" value="NZ_JBHSMT010000013.1"/>
</dbReference>
<keyword evidence="1" id="KW-0732">Signal</keyword>